<keyword evidence="2" id="KW-1185">Reference proteome</keyword>
<dbReference type="EMBL" id="AP014959">
    <property type="protein sequence ID" value="BAS81812.1"/>
    <property type="molecule type" value="Genomic_DNA"/>
</dbReference>
<reference evidence="1 2" key="3">
    <citation type="journal article" date="2013" name="Rice">
        <title>Improvement of the Oryza sativa Nipponbare reference genome using next generation sequence and optical map data.</title>
        <authorList>
            <person name="Kawahara Y."/>
            <person name="de la Bastide M."/>
            <person name="Hamilton J.P."/>
            <person name="Kanamori H."/>
            <person name="McCombie W.R."/>
            <person name="Ouyang S."/>
            <person name="Schwartz D.C."/>
            <person name="Tanaka T."/>
            <person name="Wu J."/>
            <person name="Zhou S."/>
            <person name="Childs K.L."/>
            <person name="Davidson R.M."/>
            <person name="Lin H."/>
            <person name="Quesada-Ocampo L."/>
            <person name="Vaillancourt B."/>
            <person name="Sakai H."/>
            <person name="Lee S.S."/>
            <person name="Kim J."/>
            <person name="Numa H."/>
            <person name="Itoh T."/>
            <person name="Buell C.R."/>
            <person name="Matsumoto T."/>
        </authorList>
    </citation>
    <scope>NUCLEOTIDE SEQUENCE [LARGE SCALE GENOMIC DNA]</scope>
    <source>
        <strain evidence="2">cv. Nipponbare</strain>
    </source>
</reference>
<dbReference type="InParanoid" id="A0A0P0VRW4"/>
<proteinExistence type="predicted"/>
<gene>
    <name evidence="1" type="ordered locus">Os03g0100600</name>
    <name evidence="1" type="ORF">OSNPB_030100600</name>
</gene>
<dbReference type="AlphaFoldDB" id="A0A0P0VRW4"/>
<reference evidence="2" key="1">
    <citation type="journal article" date="2005" name="Nature">
        <title>The map-based sequence of the rice genome.</title>
        <authorList>
            <consortium name="International rice genome sequencing project (IRGSP)"/>
            <person name="Matsumoto T."/>
            <person name="Wu J."/>
            <person name="Kanamori H."/>
            <person name="Katayose Y."/>
            <person name="Fujisawa M."/>
            <person name="Namiki N."/>
            <person name="Mizuno H."/>
            <person name="Yamamoto K."/>
            <person name="Antonio B.A."/>
            <person name="Baba T."/>
            <person name="Sakata K."/>
            <person name="Nagamura Y."/>
            <person name="Aoki H."/>
            <person name="Arikawa K."/>
            <person name="Arita K."/>
            <person name="Bito T."/>
            <person name="Chiden Y."/>
            <person name="Fujitsuka N."/>
            <person name="Fukunaka R."/>
            <person name="Hamada M."/>
            <person name="Harada C."/>
            <person name="Hayashi A."/>
            <person name="Hijishita S."/>
            <person name="Honda M."/>
            <person name="Hosokawa S."/>
            <person name="Ichikawa Y."/>
            <person name="Idonuma A."/>
            <person name="Iijima M."/>
            <person name="Ikeda M."/>
            <person name="Ikeno M."/>
            <person name="Ito K."/>
            <person name="Ito S."/>
            <person name="Ito T."/>
            <person name="Ito Y."/>
            <person name="Ito Y."/>
            <person name="Iwabuchi A."/>
            <person name="Kamiya K."/>
            <person name="Karasawa W."/>
            <person name="Kurita K."/>
            <person name="Katagiri S."/>
            <person name="Kikuta A."/>
            <person name="Kobayashi H."/>
            <person name="Kobayashi N."/>
            <person name="Machita K."/>
            <person name="Maehara T."/>
            <person name="Masukawa M."/>
            <person name="Mizubayashi T."/>
            <person name="Mukai Y."/>
            <person name="Nagasaki H."/>
            <person name="Nagata Y."/>
            <person name="Naito S."/>
            <person name="Nakashima M."/>
            <person name="Nakama Y."/>
            <person name="Nakamichi Y."/>
            <person name="Nakamura M."/>
            <person name="Meguro A."/>
            <person name="Negishi M."/>
            <person name="Ohta I."/>
            <person name="Ohta T."/>
            <person name="Okamoto M."/>
            <person name="Ono N."/>
            <person name="Saji S."/>
            <person name="Sakaguchi M."/>
            <person name="Sakai K."/>
            <person name="Shibata M."/>
            <person name="Shimokawa T."/>
            <person name="Song J."/>
            <person name="Takazaki Y."/>
            <person name="Terasawa K."/>
            <person name="Tsugane M."/>
            <person name="Tsuji K."/>
            <person name="Ueda S."/>
            <person name="Waki K."/>
            <person name="Yamagata H."/>
            <person name="Yamamoto M."/>
            <person name="Yamamoto S."/>
            <person name="Yamane H."/>
            <person name="Yoshiki S."/>
            <person name="Yoshihara R."/>
            <person name="Yukawa K."/>
            <person name="Zhong H."/>
            <person name="Yano M."/>
            <person name="Yuan Q."/>
            <person name="Ouyang S."/>
            <person name="Liu J."/>
            <person name="Jones K.M."/>
            <person name="Gansberger K."/>
            <person name="Moffat K."/>
            <person name="Hill J."/>
            <person name="Bera J."/>
            <person name="Fadrosh D."/>
            <person name="Jin S."/>
            <person name="Johri S."/>
            <person name="Kim M."/>
            <person name="Overton L."/>
            <person name="Reardon M."/>
            <person name="Tsitrin T."/>
            <person name="Vuong H."/>
            <person name="Weaver B."/>
            <person name="Ciecko A."/>
            <person name="Tallon L."/>
            <person name="Jackson J."/>
            <person name="Pai G."/>
            <person name="Aken S.V."/>
            <person name="Utterback T."/>
            <person name="Reidmuller S."/>
            <person name="Feldblyum T."/>
            <person name="Hsiao J."/>
            <person name="Zismann V."/>
            <person name="Iobst S."/>
            <person name="de Vazeille A.R."/>
            <person name="Buell C.R."/>
            <person name="Ying K."/>
            <person name="Li Y."/>
            <person name="Lu T."/>
            <person name="Huang Y."/>
            <person name="Zhao Q."/>
            <person name="Feng Q."/>
            <person name="Zhang L."/>
            <person name="Zhu J."/>
            <person name="Weng Q."/>
            <person name="Mu J."/>
            <person name="Lu Y."/>
            <person name="Fan D."/>
            <person name="Liu Y."/>
            <person name="Guan J."/>
            <person name="Zhang Y."/>
            <person name="Yu S."/>
            <person name="Liu X."/>
            <person name="Zhang Y."/>
            <person name="Hong G."/>
            <person name="Han B."/>
            <person name="Choisne N."/>
            <person name="Demange N."/>
            <person name="Orjeda G."/>
            <person name="Samain S."/>
            <person name="Cattolico L."/>
            <person name="Pelletier E."/>
            <person name="Couloux A."/>
            <person name="Segurens B."/>
            <person name="Wincker P."/>
            <person name="D'Hont A."/>
            <person name="Scarpelli C."/>
            <person name="Weissenbach J."/>
            <person name="Salanoubat M."/>
            <person name="Quetier F."/>
            <person name="Yu Y."/>
            <person name="Kim H.R."/>
            <person name="Rambo T."/>
            <person name="Currie J."/>
            <person name="Collura K."/>
            <person name="Luo M."/>
            <person name="Yang T."/>
            <person name="Ammiraju J.S.S."/>
            <person name="Engler F."/>
            <person name="Soderlund C."/>
            <person name="Wing R.A."/>
            <person name="Palmer L.E."/>
            <person name="de la Bastide M."/>
            <person name="Spiegel L."/>
            <person name="Nascimento L."/>
            <person name="Zutavern T."/>
            <person name="O'Shaughnessy A."/>
            <person name="Dike S."/>
            <person name="Dedhia N."/>
            <person name="Preston R."/>
            <person name="Balija V."/>
            <person name="McCombie W.R."/>
            <person name="Chow T."/>
            <person name="Chen H."/>
            <person name="Chung M."/>
            <person name="Chen C."/>
            <person name="Shaw J."/>
            <person name="Wu H."/>
            <person name="Hsiao K."/>
            <person name="Chao Y."/>
            <person name="Chu M."/>
            <person name="Cheng C."/>
            <person name="Hour A."/>
            <person name="Lee P."/>
            <person name="Lin S."/>
            <person name="Lin Y."/>
            <person name="Liou J."/>
            <person name="Liu S."/>
            <person name="Hsing Y."/>
            <person name="Raghuvanshi S."/>
            <person name="Mohanty A."/>
            <person name="Bharti A.K."/>
            <person name="Gaur A."/>
            <person name="Gupta V."/>
            <person name="Kumar D."/>
            <person name="Ravi V."/>
            <person name="Vij S."/>
            <person name="Kapur A."/>
            <person name="Khurana P."/>
            <person name="Khurana P."/>
            <person name="Khurana J.P."/>
            <person name="Tyagi A.K."/>
            <person name="Gaikwad K."/>
            <person name="Singh A."/>
            <person name="Dalal V."/>
            <person name="Srivastava S."/>
            <person name="Dixit A."/>
            <person name="Pal A.K."/>
            <person name="Ghazi I.A."/>
            <person name="Yadav M."/>
            <person name="Pandit A."/>
            <person name="Bhargava A."/>
            <person name="Sureshbabu K."/>
            <person name="Batra K."/>
            <person name="Sharma T.R."/>
            <person name="Mohapatra T."/>
            <person name="Singh N.K."/>
            <person name="Messing J."/>
            <person name="Nelson A.B."/>
            <person name="Fuks G."/>
            <person name="Kavchok S."/>
            <person name="Keizer G."/>
            <person name="Linton E."/>
            <person name="Llaca V."/>
            <person name="Song R."/>
            <person name="Tanyolac B."/>
            <person name="Young S."/>
            <person name="Ho-Il K."/>
            <person name="Hahn J.H."/>
            <person name="Sangsakoo G."/>
            <person name="Vanavichit A."/>
            <person name="de Mattos Luiz.A.T."/>
            <person name="Zimmer P.D."/>
            <person name="Malone G."/>
            <person name="Dellagostin O."/>
            <person name="de Oliveira A.C."/>
            <person name="Bevan M."/>
            <person name="Bancroft I."/>
            <person name="Minx P."/>
            <person name="Cordum H."/>
            <person name="Wilson R."/>
            <person name="Cheng Z."/>
            <person name="Jin W."/>
            <person name="Jiang J."/>
            <person name="Leong S.A."/>
            <person name="Iwama H."/>
            <person name="Gojobori T."/>
            <person name="Itoh T."/>
            <person name="Niimura Y."/>
            <person name="Fujii Y."/>
            <person name="Habara T."/>
            <person name="Sakai H."/>
            <person name="Sato Y."/>
            <person name="Wilson G."/>
            <person name="Kumar K."/>
            <person name="McCouch S."/>
            <person name="Juretic N."/>
            <person name="Hoen D."/>
            <person name="Wright S."/>
            <person name="Bruskiewich R."/>
            <person name="Bureau T."/>
            <person name="Miyao A."/>
            <person name="Hirochika H."/>
            <person name="Nishikawa T."/>
            <person name="Kadowaki K."/>
            <person name="Sugiura M."/>
            <person name="Burr B."/>
            <person name="Sasaki T."/>
        </authorList>
    </citation>
    <scope>NUCLEOTIDE SEQUENCE [LARGE SCALE GENOMIC DNA]</scope>
    <source>
        <strain evidence="2">cv. Nipponbare</strain>
    </source>
</reference>
<dbReference type="Proteomes" id="UP000059680">
    <property type="component" value="Chromosome 3"/>
</dbReference>
<evidence type="ECO:0000313" key="2">
    <source>
        <dbReference type="Proteomes" id="UP000059680"/>
    </source>
</evidence>
<sequence>MILARYQMILTRYQELGVEVSSSAATSSLVHGPHRTRSSSLAAASFPVHGPHRSSSLATASSVGSTSPAAASVVHASTRGRVLHAGAAAITTQDPLPSMPHTGARRRRRLYHHAGSSAVHVTMPHAGARRWPCPPCRSSSPAAASSTPKLVVGAAGARCRCRRRQLVYARCSHSGPCSPVSGR</sequence>
<evidence type="ECO:0000313" key="1">
    <source>
        <dbReference type="EMBL" id="BAS81812.1"/>
    </source>
</evidence>
<organism evidence="1 2">
    <name type="scientific">Oryza sativa subsp. japonica</name>
    <name type="common">Rice</name>
    <dbReference type="NCBI Taxonomy" id="39947"/>
    <lineage>
        <taxon>Eukaryota</taxon>
        <taxon>Viridiplantae</taxon>
        <taxon>Streptophyta</taxon>
        <taxon>Embryophyta</taxon>
        <taxon>Tracheophyta</taxon>
        <taxon>Spermatophyta</taxon>
        <taxon>Magnoliopsida</taxon>
        <taxon>Liliopsida</taxon>
        <taxon>Poales</taxon>
        <taxon>Poaceae</taxon>
        <taxon>BOP clade</taxon>
        <taxon>Oryzoideae</taxon>
        <taxon>Oryzeae</taxon>
        <taxon>Oryzinae</taxon>
        <taxon>Oryza</taxon>
        <taxon>Oryza sativa</taxon>
    </lineage>
</organism>
<accession>A0A0P0VRW4</accession>
<dbReference type="PaxDb" id="39947-A0A0P0VRW4"/>
<reference evidence="1 2" key="2">
    <citation type="journal article" date="2013" name="Plant Cell Physiol.">
        <title>Rice Annotation Project Database (RAP-DB): an integrative and interactive database for rice genomics.</title>
        <authorList>
            <person name="Sakai H."/>
            <person name="Lee S.S."/>
            <person name="Tanaka T."/>
            <person name="Numa H."/>
            <person name="Kim J."/>
            <person name="Kawahara Y."/>
            <person name="Wakimoto H."/>
            <person name="Yang C.C."/>
            <person name="Iwamoto M."/>
            <person name="Abe T."/>
            <person name="Yamada Y."/>
            <person name="Muto A."/>
            <person name="Inokuchi H."/>
            <person name="Ikemura T."/>
            <person name="Matsumoto T."/>
            <person name="Sasaki T."/>
            <person name="Itoh T."/>
        </authorList>
    </citation>
    <scope>NUCLEOTIDE SEQUENCE [LARGE SCALE GENOMIC DNA]</scope>
    <source>
        <strain evidence="2">cv. Nipponbare</strain>
    </source>
</reference>
<protein>
    <submittedName>
        <fullName evidence="1">Os03g0100600 protein</fullName>
    </submittedName>
</protein>
<name>A0A0P0VRW4_ORYSJ</name>